<sequence>MGKCQSKRGERGHSPAPRGPPRPSRAAAPQRESPEGDGFAVSAYASGHKGAEEAERRVGGKQELLSGDLQEGPFWEDQCPLEVAVTPEKAEGRGSAGQLFGVLDGEKAASREGPRGLGKRHLNIDVLQCDVSVKEDNRQEWTFTFYGFDNNGKATREDVSSLMHTICEAVDASVSHSSGSSRTLRVKLTVSPESSSKRKESPPPGQDREPTHCRTEGELSEDPQGAEKRLSAHVRRPGADPHPCCARGPCRVDENRERRNHYLDLAGIENYTSKFRPGSPPAPAKQEHQGKAVHPQSRAHSQEADAHDAHHHRSQPLADDPPPAADPARALDAQPRLKGQDKQPLRSPKGSGRPPGAPGGGKPGRAFGSHLPAAPAPAPRDGQPRPPQPPPQLYGHKRYQQRGREGHSPPEAVLEHEGVRGPPPPLVGEGYAVPAVQRHEHHPS</sequence>
<comment type="function">
    <text evidence="7">Cell autonomous antagonist of the canonical Wnt signaling pathway.</text>
</comment>
<keyword evidence="3" id="KW-0963">Cytoplasm</keyword>
<dbReference type="Proteomes" id="UP001165780">
    <property type="component" value="Unplaced"/>
</dbReference>
<keyword evidence="9" id="KW-1185">Reference proteome</keyword>
<evidence type="ECO:0000256" key="5">
    <source>
        <dbReference type="ARBA" id="ARBA00022723"/>
    </source>
</evidence>
<dbReference type="PANTHER" id="PTHR22611:SF1">
    <property type="entry name" value="PROTEIN NAKED CUTICLE HOMOLOG 2"/>
    <property type="match status" value="1"/>
</dbReference>
<dbReference type="CTD" id="85409"/>
<dbReference type="GO" id="GO:0005886">
    <property type="term" value="C:plasma membrane"/>
    <property type="evidence" value="ECO:0007669"/>
    <property type="project" value="UniProtKB-SubCell"/>
</dbReference>
<evidence type="ECO:0000313" key="10">
    <source>
        <dbReference type="RefSeq" id="XP_053762820.1"/>
    </source>
</evidence>
<accession>A0A9W2VVZ7</accession>
<dbReference type="GeneID" id="109260201"/>
<dbReference type="AlphaFoldDB" id="A0A9W2VVZ7"/>
<dbReference type="GO" id="GO:0046872">
    <property type="term" value="F:metal ion binding"/>
    <property type="evidence" value="ECO:0007669"/>
    <property type="project" value="UniProtKB-KW"/>
</dbReference>
<feature type="region of interest" description="Disordered" evidence="8">
    <location>
        <begin position="271"/>
        <end position="444"/>
    </location>
</feature>
<feature type="compositionally biased region" description="Basic and acidic residues" evidence="8">
    <location>
        <begin position="49"/>
        <end position="60"/>
    </location>
</feature>
<name>A0A9W2VVZ7_PANPR</name>
<proteinExistence type="inferred from homology"/>
<feature type="region of interest" description="Disordered" evidence="8">
    <location>
        <begin position="1"/>
        <end position="61"/>
    </location>
</feature>
<evidence type="ECO:0000256" key="8">
    <source>
        <dbReference type="SAM" id="MobiDB-lite"/>
    </source>
</evidence>
<gene>
    <name evidence="10" type="primary">NKD2</name>
</gene>
<evidence type="ECO:0000256" key="6">
    <source>
        <dbReference type="ARBA" id="ARBA00023136"/>
    </source>
</evidence>
<feature type="region of interest" description="Disordered" evidence="8">
    <location>
        <begin position="172"/>
        <end position="250"/>
    </location>
</feature>
<keyword evidence="6" id="KW-0472">Membrane</keyword>
<dbReference type="GO" id="GO:0090090">
    <property type="term" value="P:negative regulation of canonical Wnt signaling pathway"/>
    <property type="evidence" value="ECO:0007669"/>
    <property type="project" value="UniProtKB-ARBA"/>
</dbReference>
<feature type="compositionally biased region" description="Basic and acidic residues" evidence="8">
    <location>
        <begin position="402"/>
        <end position="419"/>
    </location>
</feature>
<reference evidence="10" key="1">
    <citation type="submission" date="2025-08" db="UniProtKB">
        <authorList>
            <consortium name="RefSeq"/>
        </authorList>
    </citation>
    <scope>IDENTIFICATION</scope>
    <source>
        <tissue evidence="10">Whole blood</tissue>
    </source>
</reference>
<feature type="compositionally biased region" description="Pro residues" evidence="8">
    <location>
        <begin position="374"/>
        <end position="392"/>
    </location>
</feature>
<evidence type="ECO:0000256" key="3">
    <source>
        <dbReference type="ARBA" id="ARBA00022490"/>
    </source>
</evidence>
<organism evidence="9 10">
    <name type="scientific">Panthera pardus</name>
    <name type="common">Leopard</name>
    <name type="synonym">Felis pardus</name>
    <dbReference type="NCBI Taxonomy" id="9691"/>
    <lineage>
        <taxon>Eukaryota</taxon>
        <taxon>Metazoa</taxon>
        <taxon>Chordata</taxon>
        <taxon>Craniata</taxon>
        <taxon>Vertebrata</taxon>
        <taxon>Euteleostomi</taxon>
        <taxon>Mammalia</taxon>
        <taxon>Eutheria</taxon>
        <taxon>Laurasiatheria</taxon>
        <taxon>Carnivora</taxon>
        <taxon>Feliformia</taxon>
        <taxon>Felidae</taxon>
        <taxon>Pantherinae</taxon>
        <taxon>Panthera</taxon>
    </lineage>
</organism>
<evidence type="ECO:0000256" key="2">
    <source>
        <dbReference type="ARBA" id="ARBA00022475"/>
    </source>
</evidence>
<keyword evidence="4 7" id="KW-0879">Wnt signaling pathway</keyword>
<dbReference type="PANTHER" id="PTHR22611">
    <property type="entry name" value="PROTEIN NAKED CUTICLE"/>
    <property type="match status" value="1"/>
</dbReference>
<comment type="similarity">
    <text evidence="1 7">Belongs to the NKD family.</text>
</comment>
<dbReference type="GO" id="GO:0005737">
    <property type="term" value="C:cytoplasm"/>
    <property type="evidence" value="ECO:0007669"/>
    <property type="project" value="UniProtKB-SubCell"/>
</dbReference>
<feature type="compositionally biased region" description="Low complexity" evidence="8">
    <location>
        <begin position="326"/>
        <end position="336"/>
    </location>
</feature>
<protein>
    <recommendedName>
        <fullName evidence="7">Protein naked cuticle homolog</fullName>
    </recommendedName>
</protein>
<keyword evidence="2 7" id="KW-1003">Cell membrane</keyword>
<dbReference type="RefSeq" id="XP_053762820.1">
    <property type="nucleotide sequence ID" value="XM_053906845.1"/>
</dbReference>
<comment type="subcellular location">
    <subcellularLocation>
        <location evidence="7">Cell membrane</location>
    </subcellularLocation>
    <subcellularLocation>
        <location evidence="7">Cytoplasm</location>
    </subcellularLocation>
</comment>
<feature type="compositionally biased region" description="Basic and acidic residues" evidence="8">
    <location>
        <begin position="195"/>
        <end position="217"/>
    </location>
</feature>
<evidence type="ECO:0000256" key="7">
    <source>
        <dbReference type="RuleBase" id="RU367060"/>
    </source>
</evidence>
<evidence type="ECO:0000256" key="1">
    <source>
        <dbReference type="ARBA" id="ARBA00007081"/>
    </source>
</evidence>
<evidence type="ECO:0000313" key="9">
    <source>
        <dbReference type="Proteomes" id="UP001165780"/>
    </source>
</evidence>
<evidence type="ECO:0000256" key="4">
    <source>
        <dbReference type="ARBA" id="ARBA00022687"/>
    </source>
</evidence>
<dbReference type="GO" id="GO:0016055">
    <property type="term" value="P:Wnt signaling pathway"/>
    <property type="evidence" value="ECO:0007669"/>
    <property type="project" value="UniProtKB-UniRule"/>
</dbReference>
<keyword evidence="5" id="KW-0479">Metal-binding</keyword>
<dbReference type="InterPro" id="IPR040140">
    <property type="entry name" value="Nkd-like"/>
</dbReference>